<dbReference type="PANTHER" id="PTHR37812:SF1">
    <property type="entry name" value="MU-LIKE PROPHAGE FLUMU PROTEIN C"/>
    <property type="match status" value="1"/>
</dbReference>
<organism evidence="1 2">
    <name type="scientific">Tissierella carlieri</name>
    <dbReference type="NCBI Taxonomy" id="689904"/>
    <lineage>
        <taxon>Bacteria</taxon>
        <taxon>Bacillati</taxon>
        <taxon>Bacillota</taxon>
        <taxon>Tissierellia</taxon>
        <taxon>Tissierellales</taxon>
        <taxon>Tissierellaceae</taxon>
        <taxon>Tissierella</taxon>
    </lineage>
</organism>
<keyword evidence="2" id="KW-1185">Reference proteome</keyword>
<dbReference type="NCBIfam" id="NF040785">
    <property type="entry name" value="CD3324_fam"/>
    <property type="match status" value="1"/>
</dbReference>
<comment type="caution">
    <text evidence="1">The sequence shown here is derived from an EMBL/GenBank/DDBJ whole genome shotgun (WGS) entry which is preliminary data.</text>
</comment>
<dbReference type="InterPro" id="IPR052411">
    <property type="entry name" value="c-mor_Regulatory_Protein"/>
</dbReference>
<protein>
    <submittedName>
        <fullName evidence="1">CD3324 family protein</fullName>
    </submittedName>
</protein>
<dbReference type="RefSeq" id="WP_216561782.1">
    <property type="nucleotide sequence ID" value="NZ_JAHLOH010000049.1"/>
</dbReference>
<dbReference type="InterPro" id="IPR049739">
    <property type="entry name" value="YraL-like"/>
</dbReference>
<gene>
    <name evidence="1" type="ORF">NE686_10690</name>
</gene>
<dbReference type="Proteomes" id="UP001524478">
    <property type="component" value="Unassembled WGS sequence"/>
</dbReference>
<sequence length="87" mass="10288">MKYIKANNIFPEELLKQIQKYVQGELVYIPKPEGVRKKWGENSGHRVYLDQRNSQIREKFLIGLSIDELAEEFCLSIESIKRIVYSK</sequence>
<evidence type="ECO:0000313" key="2">
    <source>
        <dbReference type="Proteomes" id="UP001524478"/>
    </source>
</evidence>
<dbReference type="PANTHER" id="PTHR37812">
    <property type="entry name" value="MU-LIKE PROPHAGE FLUMU PROTEIN C"/>
    <property type="match status" value="1"/>
</dbReference>
<dbReference type="EMBL" id="JANGAC010000007">
    <property type="protein sequence ID" value="MCQ4923556.1"/>
    <property type="molecule type" value="Genomic_DNA"/>
</dbReference>
<proteinExistence type="predicted"/>
<reference evidence="1 2" key="1">
    <citation type="submission" date="2022-06" db="EMBL/GenBank/DDBJ databases">
        <title>Isolation of gut microbiota from human fecal samples.</title>
        <authorList>
            <person name="Pamer E.G."/>
            <person name="Barat B."/>
            <person name="Waligurski E."/>
            <person name="Medina S."/>
            <person name="Paddock L."/>
            <person name="Mostad J."/>
        </authorList>
    </citation>
    <scope>NUCLEOTIDE SEQUENCE [LARGE SCALE GENOMIC DNA]</scope>
    <source>
        <strain evidence="1 2">DFI.7.95</strain>
    </source>
</reference>
<name>A0ABT1SAS4_9FIRM</name>
<evidence type="ECO:0000313" key="1">
    <source>
        <dbReference type="EMBL" id="MCQ4923556.1"/>
    </source>
</evidence>
<accession>A0ABT1SAS4</accession>